<reference evidence="5 6" key="1">
    <citation type="journal article" date="2012" name="Proc. Natl. Acad. Sci. U.S.A.">
        <title>Genome and physiology of a model Epsilonproteobacterium responsible for sulfide detoxification in marine oxygen depletion zones.</title>
        <authorList>
            <person name="Grote J."/>
            <person name="Schott T."/>
            <person name="Bruckner C.G."/>
            <person name="Glockner F.O."/>
            <person name="Jost G."/>
            <person name="Teeling H."/>
            <person name="Labrenz M."/>
            <person name="Jurgens K."/>
        </authorList>
    </citation>
    <scope>NUCLEOTIDE SEQUENCE [LARGE SCALE GENOMIC DNA]</scope>
    <source>
        <strain evidence="5 6">GD1</strain>
    </source>
</reference>
<evidence type="ECO:0000256" key="2">
    <source>
        <dbReference type="ARBA" id="ARBA00022679"/>
    </source>
</evidence>
<dbReference type="OrthoDB" id="9786165at2"/>
<name>B6BNX8_SULGG</name>
<dbReference type="GO" id="GO:0008983">
    <property type="term" value="F:protein-glutamate O-methyltransferase activity"/>
    <property type="evidence" value="ECO:0007669"/>
    <property type="project" value="UniProtKB-EC"/>
</dbReference>
<comment type="caution">
    <text evidence="5">The sequence shown here is derived from an EMBL/GenBank/DDBJ whole genome shotgun (WGS) entry which is preliminary data.</text>
</comment>
<keyword evidence="6" id="KW-1185">Reference proteome</keyword>
<dbReference type="EC" id="2.1.1.80" evidence="5"/>
<gene>
    <name evidence="5" type="primary">cheR2</name>
    <name evidence="5" type="ORF">SMGD1_0406</name>
</gene>
<dbReference type="EMBL" id="AFRZ01000001">
    <property type="protein sequence ID" value="EHP28933.1"/>
    <property type="molecule type" value="Genomic_DNA"/>
</dbReference>
<keyword evidence="1 5" id="KW-0489">Methyltransferase</keyword>
<dbReference type="InterPro" id="IPR000780">
    <property type="entry name" value="CheR_MeTrfase"/>
</dbReference>
<sequence length="260" mass="29885">MFSFFKKKKPIVEKEEVKVVELTDYSDVTKIAEYFKNETGVTFDKQINILTNKVMTFCRQREIISFEKLLSIVDSDAKIKQELIDYLTTNETFFYREFRQVAQLVELVKACVGNVDILCAPSATGEEPYSIAIALLEAGVIPSKFKIVGIDINSDALDRAGEAIYKERNIRNLSAEILDKYFDKHGEQYALKNSVKSLVTFELANLFDPSFLNLGKFDFIFSRNMFIYFDAPTKIKAKNILESMRKNSHQEIFFGHADQL</sequence>
<protein>
    <submittedName>
        <fullName evidence="5">MCP methyltransferase, CheR-type</fullName>
        <ecNumber evidence="5">2.1.1.80</ecNumber>
    </submittedName>
</protein>
<dbReference type="PRINTS" id="PR00996">
    <property type="entry name" value="CHERMTFRASE"/>
</dbReference>
<keyword evidence="3" id="KW-0949">S-adenosyl-L-methionine</keyword>
<dbReference type="GO" id="GO:0032259">
    <property type="term" value="P:methylation"/>
    <property type="evidence" value="ECO:0007669"/>
    <property type="project" value="UniProtKB-KW"/>
</dbReference>
<dbReference type="PROSITE" id="PS50123">
    <property type="entry name" value="CHER"/>
    <property type="match status" value="1"/>
</dbReference>
<dbReference type="Gene3D" id="3.40.50.150">
    <property type="entry name" value="Vaccinia Virus protein VP39"/>
    <property type="match status" value="1"/>
</dbReference>
<dbReference type="InterPro" id="IPR029063">
    <property type="entry name" value="SAM-dependent_MTases_sf"/>
</dbReference>
<accession>H1FUS6</accession>
<dbReference type="SUPFAM" id="SSF53335">
    <property type="entry name" value="S-adenosyl-L-methionine-dependent methyltransferases"/>
    <property type="match status" value="1"/>
</dbReference>
<feature type="domain" description="CheR-type methyltransferase" evidence="4">
    <location>
        <begin position="27"/>
        <end position="234"/>
    </location>
</feature>
<dbReference type="RefSeq" id="WP_008339941.1">
    <property type="nucleotide sequence ID" value="NZ_AFRZ01000001.1"/>
</dbReference>
<proteinExistence type="predicted"/>
<evidence type="ECO:0000259" key="4">
    <source>
        <dbReference type="PROSITE" id="PS50123"/>
    </source>
</evidence>
<accession>B6BNX8</accession>
<evidence type="ECO:0000256" key="1">
    <source>
        <dbReference type="ARBA" id="ARBA00022603"/>
    </source>
</evidence>
<dbReference type="HOGENOM" id="CLU_025854_0_1_7"/>
<dbReference type="InterPro" id="IPR050903">
    <property type="entry name" value="Bact_Chemotaxis_MeTrfase"/>
</dbReference>
<dbReference type="PANTHER" id="PTHR24422:SF19">
    <property type="entry name" value="CHEMOTAXIS PROTEIN METHYLTRANSFERASE"/>
    <property type="match status" value="1"/>
</dbReference>
<evidence type="ECO:0000313" key="6">
    <source>
        <dbReference type="Proteomes" id="UP000006431"/>
    </source>
</evidence>
<dbReference type="eggNOG" id="COG1352">
    <property type="taxonomic scope" value="Bacteria"/>
</dbReference>
<evidence type="ECO:0000313" key="5">
    <source>
        <dbReference type="EMBL" id="EHP28933.1"/>
    </source>
</evidence>
<dbReference type="PATRIC" id="fig|929558.5.peg.404"/>
<dbReference type="SMART" id="SM00138">
    <property type="entry name" value="MeTrc"/>
    <property type="match status" value="1"/>
</dbReference>
<organism evidence="5 6">
    <name type="scientific">Sulfurimonas gotlandica (strain DSM 19862 / JCM 16533 / GD1)</name>
    <dbReference type="NCBI Taxonomy" id="929558"/>
    <lineage>
        <taxon>Bacteria</taxon>
        <taxon>Pseudomonadati</taxon>
        <taxon>Campylobacterota</taxon>
        <taxon>Epsilonproteobacteria</taxon>
        <taxon>Campylobacterales</taxon>
        <taxon>Sulfurimonadaceae</taxon>
        <taxon>Sulfurimonas</taxon>
    </lineage>
</organism>
<dbReference type="STRING" id="929558.SMGD1_0406"/>
<dbReference type="InterPro" id="IPR022642">
    <property type="entry name" value="CheR_C"/>
</dbReference>
<evidence type="ECO:0000256" key="3">
    <source>
        <dbReference type="ARBA" id="ARBA00022691"/>
    </source>
</evidence>
<dbReference type="Proteomes" id="UP000006431">
    <property type="component" value="Unassembled WGS sequence"/>
</dbReference>
<dbReference type="PANTHER" id="PTHR24422">
    <property type="entry name" value="CHEMOTAXIS PROTEIN METHYLTRANSFERASE"/>
    <property type="match status" value="1"/>
</dbReference>
<dbReference type="AlphaFoldDB" id="B6BNX8"/>
<keyword evidence="2 5" id="KW-0808">Transferase</keyword>
<dbReference type="Pfam" id="PF01739">
    <property type="entry name" value="CheR"/>
    <property type="match status" value="1"/>
</dbReference>